<dbReference type="Proteomes" id="UP001282284">
    <property type="component" value="Unassembled WGS sequence"/>
</dbReference>
<protein>
    <recommendedName>
        <fullName evidence="4">YtpI-like protein</fullName>
    </recommendedName>
</protein>
<evidence type="ECO:0000313" key="2">
    <source>
        <dbReference type="EMBL" id="MDW0114396.1"/>
    </source>
</evidence>
<dbReference type="RefSeq" id="WP_317945410.1">
    <property type="nucleotide sequence ID" value="NZ_JAUBDI010000016.1"/>
</dbReference>
<keyword evidence="1" id="KW-1133">Transmembrane helix</keyword>
<gene>
    <name evidence="2" type="ORF">QT711_14455</name>
</gene>
<evidence type="ECO:0000256" key="1">
    <source>
        <dbReference type="SAM" id="Phobius"/>
    </source>
</evidence>
<keyword evidence="3" id="KW-1185">Reference proteome</keyword>
<organism evidence="2 3">
    <name type="scientific">Sporosarcina saromensis</name>
    <dbReference type="NCBI Taxonomy" id="359365"/>
    <lineage>
        <taxon>Bacteria</taxon>
        <taxon>Bacillati</taxon>
        <taxon>Bacillota</taxon>
        <taxon>Bacilli</taxon>
        <taxon>Bacillales</taxon>
        <taxon>Caryophanaceae</taxon>
        <taxon>Sporosarcina</taxon>
    </lineage>
</organism>
<keyword evidence="1" id="KW-0472">Membrane</keyword>
<comment type="caution">
    <text evidence="2">The sequence shown here is derived from an EMBL/GenBank/DDBJ whole genome shotgun (WGS) entry which is preliminary data.</text>
</comment>
<feature type="transmembrane region" description="Helical" evidence="1">
    <location>
        <begin position="6"/>
        <end position="23"/>
    </location>
</feature>
<evidence type="ECO:0008006" key="4">
    <source>
        <dbReference type="Google" id="ProtNLM"/>
    </source>
</evidence>
<sequence>MTILSSIILFLIPVFLLFLSLTFRYASKAKDEQEKKILLKSYQYSAAVFPIGWLLIEIYYRFFDNITIDVYRDYMILLIYIMFIAQGVSILLLKRRNPSNVEAR</sequence>
<name>A0ABU4GBM9_9BACL</name>
<dbReference type="EMBL" id="JAUBDI010000016">
    <property type="protein sequence ID" value="MDW0114396.1"/>
    <property type="molecule type" value="Genomic_DNA"/>
</dbReference>
<accession>A0ABU4GBM9</accession>
<reference evidence="2 3" key="1">
    <citation type="submission" date="2023-06" db="EMBL/GenBank/DDBJ databases">
        <title>Sporosarcina sp. nov., isolated from Korean traditional fermented seafood 'Jeotgal'.</title>
        <authorList>
            <person name="Yang A.I."/>
            <person name="Shin N.-R."/>
        </authorList>
    </citation>
    <scope>NUCLEOTIDE SEQUENCE [LARGE SCALE GENOMIC DNA]</scope>
    <source>
        <strain evidence="2 3">KCTC13119</strain>
    </source>
</reference>
<proteinExistence type="predicted"/>
<feature type="transmembrane region" description="Helical" evidence="1">
    <location>
        <begin position="44"/>
        <end position="62"/>
    </location>
</feature>
<feature type="transmembrane region" description="Helical" evidence="1">
    <location>
        <begin position="74"/>
        <end position="93"/>
    </location>
</feature>
<keyword evidence="1" id="KW-0812">Transmembrane</keyword>
<evidence type="ECO:0000313" key="3">
    <source>
        <dbReference type="Proteomes" id="UP001282284"/>
    </source>
</evidence>